<dbReference type="Proteomes" id="UP000054826">
    <property type="component" value="Unassembled WGS sequence"/>
</dbReference>
<keyword evidence="4" id="KW-1185">Reference proteome</keyword>
<dbReference type="EMBL" id="JYDS01000244">
    <property type="protein sequence ID" value="KRZ20315.1"/>
    <property type="molecule type" value="Genomic_DNA"/>
</dbReference>
<dbReference type="AlphaFoldDB" id="A0A0V1K7A2"/>
<organism evidence="3 5">
    <name type="scientific">Trichinella pseudospiralis</name>
    <name type="common">Parasitic roundworm</name>
    <dbReference type="NCBI Taxonomy" id="6337"/>
    <lineage>
        <taxon>Eukaryota</taxon>
        <taxon>Metazoa</taxon>
        <taxon>Ecdysozoa</taxon>
        <taxon>Nematoda</taxon>
        <taxon>Enoplea</taxon>
        <taxon>Dorylaimia</taxon>
        <taxon>Trichinellida</taxon>
        <taxon>Trichinellidae</taxon>
        <taxon>Trichinella</taxon>
    </lineage>
</organism>
<protein>
    <submittedName>
        <fullName evidence="3">Uncharacterized protein</fullName>
    </submittedName>
</protein>
<evidence type="ECO:0000313" key="2">
    <source>
        <dbReference type="EMBL" id="KRZ20315.1"/>
    </source>
</evidence>
<reference evidence="4 5" key="1">
    <citation type="submission" date="2015-01" db="EMBL/GenBank/DDBJ databases">
        <title>Evolution of Trichinella species and genotypes.</title>
        <authorList>
            <person name="Korhonen P.K."/>
            <person name="Edoardo P."/>
            <person name="Giuseppe L.R."/>
            <person name="Gasser R.B."/>
        </authorList>
    </citation>
    <scope>NUCLEOTIDE SEQUENCE [LARGE SCALE GENOMIC DNA]</scope>
    <source>
        <strain evidence="3">ISS176</strain>
        <strain evidence="2">ISS588</strain>
    </source>
</reference>
<gene>
    <name evidence="2" type="ORF">T4B_12823</name>
    <name evidence="3" type="ORF">T4C_6325</name>
</gene>
<evidence type="ECO:0000256" key="1">
    <source>
        <dbReference type="SAM" id="MobiDB-lite"/>
    </source>
</evidence>
<accession>A0A0V1K7A2</accession>
<feature type="compositionally biased region" description="Basic and acidic residues" evidence="1">
    <location>
        <begin position="121"/>
        <end position="149"/>
    </location>
</feature>
<sequence length="149" mass="17514">MNALLKVEKVFVKRRSMHLINAILARQWKFPKTTTAKLWLTRQRVNGELTHFFGKKKLAKGSFAYARRKRRISDTSCPPQHADISQHMCYMYMYTARIVEVNVSLWAVTTTTTRAPKKHSRDAGRDEQTEHELPKLKQNVEYDSHRKRA</sequence>
<feature type="region of interest" description="Disordered" evidence="1">
    <location>
        <begin position="112"/>
        <end position="149"/>
    </location>
</feature>
<dbReference type="Proteomes" id="UP000054805">
    <property type="component" value="Unassembled WGS sequence"/>
</dbReference>
<evidence type="ECO:0000313" key="4">
    <source>
        <dbReference type="Proteomes" id="UP000054805"/>
    </source>
</evidence>
<name>A0A0V1K7A2_TRIPS</name>
<dbReference type="EMBL" id="JYDV01000011">
    <property type="protein sequence ID" value="KRZ43084.1"/>
    <property type="molecule type" value="Genomic_DNA"/>
</dbReference>
<evidence type="ECO:0000313" key="3">
    <source>
        <dbReference type="EMBL" id="KRZ43084.1"/>
    </source>
</evidence>
<evidence type="ECO:0000313" key="5">
    <source>
        <dbReference type="Proteomes" id="UP000054826"/>
    </source>
</evidence>
<comment type="caution">
    <text evidence="3">The sequence shown here is derived from an EMBL/GenBank/DDBJ whole genome shotgun (WGS) entry which is preliminary data.</text>
</comment>
<proteinExistence type="predicted"/>